<sequence length="231" mass="26119">MVKISVFLCLLVSSIVCLSVEASEEVKEMDQEVKDTKEPEKKPDLKIEVVSLPEKGCDKDARKSQRLDILSMKYTGFLENGTKFESTDDHNNEFSFQLGVGQVIQGWERGMLDMCVGEKRKLTVPPHLAYGDIGAGERIPPASTLIFECELVKIDNGPKPTNVFNEIDTDKDGFITRKEVSEFLMKHSEDKIEPESEEHQNALDNIFLHEDKDKDGQISKEEFSGPKHDEL</sequence>
<keyword evidence="6" id="KW-0106">Calcium</keyword>
<evidence type="ECO:0000256" key="7">
    <source>
        <dbReference type="ARBA" id="ARBA00023110"/>
    </source>
</evidence>
<keyword evidence="16" id="KW-1185">Reference proteome</keyword>
<dbReference type="Pfam" id="PF13499">
    <property type="entry name" value="EF-hand_7"/>
    <property type="match status" value="1"/>
</dbReference>
<evidence type="ECO:0000256" key="11">
    <source>
        <dbReference type="SAM" id="MobiDB-lite"/>
    </source>
</evidence>
<comment type="catalytic activity">
    <reaction evidence="1 10">
        <text>[protein]-peptidylproline (omega=180) = [protein]-peptidylproline (omega=0)</text>
        <dbReference type="Rhea" id="RHEA:16237"/>
        <dbReference type="Rhea" id="RHEA-COMP:10747"/>
        <dbReference type="Rhea" id="RHEA-COMP:10748"/>
        <dbReference type="ChEBI" id="CHEBI:83833"/>
        <dbReference type="ChEBI" id="CHEBI:83834"/>
        <dbReference type="EC" id="5.2.1.8"/>
    </reaction>
</comment>
<dbReference type="AlphaFoldDB" id="A0A8S3SV56"/>
<feature type="signal peptide" evidence="12">
    <location>
        <begin position="1"/>
        <end position="22"/>
    </location>
</feature>
<dbReference type="SUPFAM" id="SSF54534">
    <property type="entry name" value="FKBP-like"/>
    <property type="match status" value="1"/>
</dbReference>
<keyword evidence="8" id="KW-0325">Glycoprotein</keyword>
<dbReference type="GO" id="GO:0003755">
    <property type="term" value="F:peptidyl-prolyl cis-trans isomerase activity"/>
    <property type="evidence" value="ECO:0007669"/>
    <property type="project" value="UniProtKB-KW"/>
</dbReference>
<dbReference type="InterPro" id="IPR018247">
    <property type="entry name" value="EF_Hand_1_Ca_BS"/>
</dbReference>
<dbReference type="PANTHER" id="PTHR46222:SF3">
    <property type="entry name" value="PEPTIDYLPROLYL ISOMERASE"/>
    <property type="match status" value="1"/>
</dbReference>
<dbReference type="InterPro" id="IPR052273">
    <property type="entry name" value="PPIase_FKBP"/>
</dbReference>
<organism evidence="15 16">
    <name type="scientific">Mytilus edulis</name>
    <name type="common">Blue mussel</name>
    <dbReference type="NCBI Taxonomy" id="6550"/>
    <lineage>
        <taxon>Eukaryota</taxon>
        <taxon>Metazoa</taxon>
        <taxon>Spiralia</taxon>
        <taxon>Lophotrochozoa</taxon>
        <taxon>Mollusca</taxon>
        <taxon>Bivalvia</taxon>
        <taxon>Autobranchia</taxon>
        <taxon>Pteriomorphia</taxon>
        <taxon>Mytilida</taxon>
        <taxon>Mytiloidea</taxon>
        <taxon>Mytilidae</taxon>
        <taxon>Mytilinae</taxon>
        <taxon>Mytilus</taxon>
    </lineage>
</organism>
<dbReference type="Gene3D" id="3.10.50.40">
    <property type="match status" value="1"/>
</dbReference>
<keyword evidence="3 12" id="KW-0732">Signal</keyword>
<dbReference type="PANTHER" id="PTHR46222">
    <property type="entry name" value="PEPTIDYL-PROLYL CIS-TRANS ISOMERASE FKBP7/14"/>
    <property type="match status" value="1"/>
</dbReference>
<feature type="domain" description="EF-hand" evidence="14">
    <location>
        <begin position="198"/>
        <end position="231"/>
    </location>
</feature>
<feature type="region of interest" description="Disordered" evidence="11">
    <location>
        <begin position="189"/>
        <end position="231"/>
    </location>
</feature>
<keyword evidence="5" id="KW-0256">Endoplasmic reticulum</keyword>
<dbReference type="InterPro" id="IPR002048">
    <property type="entry name" value="EF_hand_dom"/>
</dbReference>
<dbReference type="Pfam" id="PF00254">
    <property type="entry name" value="FKBP_C"/>
    <property type="match status" value="1"/>
</dbReference>
<dbReference type="SMART" id="SM00054">
    <property type="entry name" value="EFh"/>
    <property type="match status" value="2"/>
</dbReference>
<evidence type="ECO:0000256" key="10">
    <source>
        <dbReference type="PROSITE-ProRule" id="PRU00277"/>
    </source>
</evidence>
<dbReference type="EC" id="5.2.1.8" evidence="2 10"/>
<evidence type="ECO:0000256" key="6">
    <source>
        <dbReference type="ARBA" id="ARBA00022837"/>
    </source>
</evidence>
<dbReference type="SUPFAM" id="SSF47473">
    <property type="entry name" value="EF-hand"/>
    <property type="match status" value="1"/>
</dbReference>
<evidence type="ECO:0000256" key="12">
    <source>
        <dbReference type="SAM" id="SignalP"/>
    </source>
</evidence>
<dbReference type="PROSITE" id="PS50222">
    <property type="entry name" value="EF_HAND_2"/>
    <property type="match status" value="2"/>
</dbReference>
<dbReference type="Proteomes" id="UP000683360">
    <property type="component" value="Unassembled WGS sequence"/>
</dbReference>
<evidence type="ECO:0000256" key="8">
    <source>
        <dbReference type="ARBA" id="ARBA00023180"/>
    </source>
</evidence>
<dbReference type="PROSITE" id="PS00018">
    <property type="entry name" value="EF_HAND_1"/>
    <property type="match status" value="2"/>
</dbReference>
<reference evidence="15" key="1">
    <citation type="submission" date="2021-03" db="EMBL/GenBank/DDBJ databases">
        <authorList>
            <person name="Bekaert M."/>
        </authorList>
    </citation>
    <scope>NUCLEOTIDE SEQUENCE</scope>
</reference>
<keyword evidence="9 10" id="KW-0413">Isomerase</keyword>
<dbReference type="GO" id="GO:0005509">
    <property type="term" value="F:calcium ion binding"/>
    <property type="evidence" value="ECO:0007669"/>
    <property type="project" value="InterPro"/>
</dbReference>
<dbReference type="InterPro" id="IPR046357">
    <property type="entry name" value="PPIase_dom_sf"/>
</dbReference>
<gene>
    <name evidence="15" type="ORF">MEDL_34050</name>
</gene>
<evidence type="ECO:0000313" key="16">
    <source>
        <dbReference type="Proteomes" id="UP000683360"/>
    </source>
</evidence>
<dbReference type="Gene3D" id="1.10.238.10">
    <property type="entry name" value="EF-hand"/>
    <property type="match status" value="1"/>
</dbReference>
<dbReference type="InterPro" id="IPR011992">
    <property type="entry name" value="EF-hand-dom_pair"/>
</dbReference>
<protein>
    <recommendedName>
        <fullName evidence="2 10">peptidylprolyl isomerase</fullName>
        <ecNumber evidence="2 10">5.2.1.8</ecNumber>
    </recommendedName>
</protein>
<evidence type="ECO:0000259" key="14">
    <source>
        <dbReference type="PROSITE" id="PS50222"/>
    </source>
</evidence>
<evidence type="ECO:0000259" key="13">
    <source>
        <dbReference type="PROSITE" id="PS50059"/>
    </source>
</evidence>
<feature type="domain" description="PPIase FKBP-type" evidence="13">
    <location>
        <begin position="67"/>
        <end position="155"/>
    </location>
</feature>
<evidence type="ECO:0000256" key="5">
    <source>
        <dbReference type="ARBA" id="ARBA00022824"/>
    </source>
</evidence>
<evidence type="ECO:0000256" key="1">
    <source>
        <dbReference type="ARBA" id="ARBA00000971"/>
    </source>
</evidence>
<dbReference type="EMBL" id="CAJPWZ010001665">
    <property type="protein sequence ID" value="CAG2220566.1"/>
    <property type="molecule type" value="Genomic_DNA"/>
</dbReference>
<dbReference type="OrthoDB" id="1902587at2759"/>
<dbReference type="PROSITE" id="PS50059">
    <property type="entry name" value="FKBP_PPIASE"/>
    <property type="match status" value="1"/>
</dbReference>
<feature type="domain" description="EF-hand" evidence="14">
    <location>
        <begin position="155"/>
        <end position="190"/>
    </location>
</feature>
<evidence type="ECO:0000256" key="3">
    <source>
        <dbReference type="ARBA" id="ARBA00022729"/>
    </source>
</evidence>
<evidence type="ECO:0000256" key="2">
    <source>
        <dbReference type="ARBA" id="ARBA00013194"/>
    </source>
</evidence>
<keyword evidence="4" id="KW-0677">Repeat</keyword>
<evidence type="ECO:0000313" key="15">
    <source>
        <dbReference type="EMBL" id="CAG2220566.1"/>
    </source>
</evidence>
<proteinExistence type="predicted"/>
<evidence type="ECO:0000256" key="9">
    <source>
        <dbReference type="ARBA" id="ARBA00023235"/>
    </source>
</evidence>
<dbReference type="CDD" id="cd00051">
    <property type="entry name" value="EFh"/>
    <property type="match status" value="1"/>
</dbReference>
<keyword evidence="7 10" id="KW-0697">Rotamase</keyword>
<name>A0A8S3SV56_MYTED</name>
<dbReference type="GO" id="GO:0005783">
    <property type="term" value="C:endoplasmic reticulum"/>
    <property type="evidence" value="ECO:0007669"/>
    <property type="project" value="UniProtKB-ARBA"/>
</dbReference>
<dbReference type="InterPro" id="IPR001179">
    <property type="entry name" value="PPIase_FKBP_dom"/>
</dbReference>
<dbReference type="FunFam" id="3.10.50.40:FF:000006">
    <property type="entry name" value="Peptidyl-prolyl cis-trans isomerase"/>
    <property type="match status" value="1"/>
</dbReference>
<comment type="caution">
    <text evidence="15">The sequence shown here is derived from an EMBL/GenBank/DDBJ whole genome shotgun (WGS) entry which is preliminary data.</text>
</comment>
<feature type="chain" id="PRO_5035878484" description="peptidylprolyl isomerase" evidence="12">
    <location>
        <begin position="23"/>
        <end position="231"/>
    </location>
</feature>
<accession>A0A8S3SV56</accession>
<evidence type="ECO:0000256" key="4">
    <source>
        <dbReference type="ARBA" id="ARBA00022737"/>
    </source>
</evidence>